<dbReference type="Pfam" id="PF17667">
    <property type="entry name" value="Pkinase_fungal"/>
    <property type="match status" value="1"/>
</dbReference>
<reference evidence="2" key="1">
    <citation type="submission" date="2021-03" db="EMBL/GenBank/DDBJ databases">
        <title>Evolutionary innovations through gain and loss of genes in the ectomycorrhizal Boletales.</title>
        <authorList>
            <person name="Wu G."/>
            <person name="Miyauchi S."/>
            <person name="Morin E."/>
            <person name="Yang Z.-L."/>
            <person name="Xu J."/>
            <person name="Martin F.M."/>
        </authorList>
    </citation>
    <scope>NUCLEOTIDE SEQUENCE</scope>
    <source>
        <strain evidence="2">BR01</strain>
    </source>
</reference>
<dbReference type="AlphaFoldDB" id="A0A8I2YD35"/>
<dbReference type="SUPFAM" id="SSF56112">
    <property type="entry name" value="Protein kinase-like (PK-like)"/>
    <property type="match status" value="1"/>
</dbReference>
<evidence type="ECO:0000313" key="3">
    <source>
        <dbReference type="Proteomes" id="UP000683000"/>
    </source>
</evidence>
<proteinExistence type="predicted"/>
<dbReference type="PANTHER" id="PTHR38248:SF2">
    <property type="entry name" value="FUNK1 11"/>
    <property type="match status" value="1"/>
</dbReference>
<dbReference type="GO" id="GO:0004672">
    <property type="term" value="F:protein kinase activity"/>
    <property type="evidence" value="ECO:0007669"/>
    <property type="project" value="InterPro"/>
</dbReference>
<dbReference type="OrthoDB" id="5584477at2759"/>
<protein>
    <recommendedName>
        <fullName evidence="1">Fungal-type protein kinase domain-containing protein</fullName>
    </recommendedName>
</protein>
<dbReference type="InterPro" id="IPR040976">
    <property type="entry name" value="Pkinase_fungal"/>
</dbReference>
<name>A0A8I2YD35_9AGAM</name>
<evidence type="ECO:0000259" key="1">
    <source>
        <dbReference type="Pfam" id="PF17667"/>
    </source>
</evidence>
<dbReference type="EMBL" id="JAGFBS010000073">
    <property type="protein sequence ID" value="KAG6369599.1"/>
    <property type="molecule type" value="Genomic_DNA"/>
</dbReference>
<organism evidence="2 3">
    <name type="scientific">Boletus reticuloceps</name>
    <dbReference type="NCBI Taxonomy" id="495285"/>
    <lineage>
        <taxon>Eukaryota</taxon>
        <taxon>Fungi</taxon>
        <taxon>Dikarya</taxon>
        <taxon>Basidiomycota</taxon>
        <taxon>Agaricomycotina</taxon>
        <taxon>Agaricomycetes</taxon>
        <taxon>Agaricomycetidae</taxon>
        <taxon>Boletales</taxon>
        <taxon>Boletineae</taxon>
        <taxon>Boletaceae</taxon>
        <taxon>Boletoideae</taxon>
        <taxon>Boletus</taxon>
    </lineage>
</organism>
<dbReference type="InterPro" id="IPR011009">
    <property type="entry name" value="Kinase-like_dom_sf"/>
</dbReference>
<dbReference type="Gene3D" id="1.10.510.10">
    <property type="entry name" value="Transferase(Phosphotransferase) domain 1"/>
    <property type="match status" value="1"/>
</dbReference>
<dbReference type="PANTHER" id="PTHR38248">
    <property type="entry name" value="FUNK1 6"/>
    <property type="match status" value="1"/>
</dbReference>
<feature type="domain" description="Fungal-type protein kinase" evidence="1">
    <location>
        <begin position="3"/>
        <end position="239"/>
    </location>
</feature>
<evidence type="ECO:0000313" key="2">
    <source>
        <dbReference type="EMBL" id="KAG6369599.1"/>
    </source>
</evidence>
<dbReference type="InterPro" id="IPR008266">
    <property type="entry name" value="Tyr_kinase_AS"/>
</dbReference>
<keyword evidence="3" id="KW-1185">Reference proteome</keyword>
<comment type="caution">
    <text evidence="2">The sequence shown here is derived from an EMBL/GenBank/DDBJ whole genome shotgun (WGS) entry which is preliminary data.</text>
</comment>
<gene>
    <name evidence="2" type="ORF">JVT61DRAFT_14219</name>
</gene>
<sequence length="278" mass="31380">MILHRLKKYQIEGVPTLIREEHVKTSLRDSEHLDMTVNHSTHFLRSALPQDSVFDLRILSHLVSRPVGKLIVEFSSLRELLIAYLDHIIAHKDALEVAGVLHRDISPSNLFFAPARNQTNHCELMDHLSGKAQQCLCQKIENLHWRGTLGNWGYAVPVSRSSSTVTTSKTLDGESSLSDRPLTSPVEAESVNASANLHFFWGTWSWMSVQLMMAGPGQPVVHNALHDLESFFYILVGICVLYDGPSKQKSEAELAECFDRFFNTFKPSILKNLLFNQT</sequence>
<accession>A0A8I2YD35</accession>
<dbReference type="Proteomes" id="UP000683000">
    <property type="component" value="Unassembled WGS sequence"/>
</dbReference>
<dbReference type="PROSITE" id="PS00109">
    <property type="entry name" value="PROTEIN_KINASE_TYR"/>
    <property type="match status" value="1"/>
</dbReference>